<reference evidence="1" key="1">
    <citation type="submission" date="2014-11" db="EMBL/GenBank/DDBJ databases">
        <authorList>
            <person name="Amaro Gonzalez C."/>
        </authorList>
    </citation>
    <scope>NUCLEOTIDE SEQUENCE</scope>
</reference>
<sequence>MLVTGAVLLVINASTLFSRTRNPKSFKNT</sequence>
<name>A0A0E9R7W5_ANGAN</name>
<proteinExistence type="predicted"/>
<evidence type="ECO:0000313" key="1">
    <source>
        <dbReference type="EMBL" id="JAH24575.1"/>
    </source>
</evidence>
<organism evidence="1">
    <name type="scientific">Anguilla anguilla</name>
    <name type="common">European freshwater eel</name>
    <name type="synonym">Muraena anguilla</name>
    <dbReference type="NCBI Taxonomy" id="7936"/>
    <lineage>
        <taxon>Eukaryota</taxon>
        <taxon>Metazoa</taxon>
        <taxon>Chordata</taxon>
        <taxon>Craniata</taxon>
        <taxon>Vertebrata</taxon>
        <taxon>Euteleostomi</taxon>
        <taxon>Actinopterygii</taxon>
        <taxon>Neopterygii</taxon>
        <taxon>Teleostei</taxon>
        <taxon>Anguilliformes</taxon>
        <taxon>Anguillidae</taxon>
        <taxon>Anguilla</taxon>
    </lineage>
</organism>
<dbReference type="EMBL" id="GBXM01084002">
    <property type="protein sequence ID" value="JAH24575.1"/>
    <property type="molecule type" value="Transcribed_RNA"/>
</dbReference>
<protein>
    <submittedName>
        <fullName evidence="1">Uncharacterized protein</fullName>
    </submittedName>
</protein>
<dbReference type="AlphaFoldDB" id="A0A0E9R7W5"/>
<accession>A0A0E9R7W5</accession>
<reference evidence="1" key="2">
    <citation type="journal article" date="2015" name="Fish Shellfish Immunol.">
        <title>Early steps in the European eel (Anguilla anguilla)-Vibrio vulnificus interaction in the gills: Role of the RtxA13 toxin.</title>
        <authorList>
            <person name="Callol A."/>
            <person name="Pajuelo D."/>
            <person name="Ebbesson L."/>
            <person name="Teles M."/>
            <person name="MacKenzie S."/>
            <person name="Amaro C."/>
        </authorList>
    </citation>
    <scope>NUCLEOTIDE SEQUENCE</scope>
</reference>